<accession>A0A1H7V0C4</accession>
<dbReference type="RefSeq" id="WP_074859004.1">
    <property type="nucleotide sequence ID" value="NZ_CP155529.1"/>
</dbReference>
<proteinExistence type="predicted"/>
<dbReference type="Proteomes" id="UP000283616">
    <property type="component" value="Unassembled WGS sequence"/>
</dbReference>
<name>A0A1H7V0C4_BACT4</name>
<dbReference type="EMBL" id="QROV01000054">
    <property type="protein sequence ID" value="RHL52381.1"/>
    <property type="molecule type" value="Genomic_DNA"/>
</dbReference>
<gene>
    <name evidence="1" type="ORF">DW011_25160</name>
</gene>
<reference evidence="1 2" key="1">
    <citation type="submission" date="2018-08" db="EMBL/GenBank/DDBJ databases">
        <title>A genome reference for cultivated species of the human gut microbiota.</title>
        <authorList>
            <person name="Zou Y."/>
            <person name="Xue W."/>
            <person name="Luo G."/>
        </authorList>
    </citation>
    <scope>NUCLEOTIDE SEQUENCE [LARGE SCALE GENOMIC DNA]</scope>
    <source>
        <strain evidence="1 2">AF37-12</strain>
    </source>
</reference>
<protein>
    <submittedName>
        <fullName evidence="1">Uncharacterized protein</fullName>
    </submittedName>
</protein>
<dbReference type="AlphaFoldDB" id="A0A1H7V0C4"/>
<evidence type="ECO:0000313" key="2">
    <source>
        <dbReference type="Proteomes" id="UP000283616"/>
    </source>
</evidence>
<organism evidence="1 2">
    <name type="scientific">Bacteroides thetaiotaomicron</name>
    <dbReference type="NCBI Taxonomy" id="818"/>
    <lineage>
        <taxon>Bacteria</taxon>
        <taxon>Pseudomonadati</taxon>
        <taxon>Bacteroidota</taxon>
        <taxon>Bacteroidia</taxon>
        <taxon>Bacteroidales</taxon>
        <taxon>Bacteroidaceae</taxon>
        <taxon>Bacteroides</taxon>
    </lineage>
</organism>
<comment type="caution">
    <text evidence="1">The sequence shown here is derived from an EMBL/GenBank/DDBJ whole genome shotgun (WGS) entry which is preliminary data.</text>
</comment>
<evidence type="ECO:0000313" key="1">
    <source>
        <dbReference type="EMBL" id="RHL52381.1"/>
    </source>
</evidence>
<sequence length="383" mass="44879">MNSLFDSFERTCLEFAKHNDNTYEYYNNSARTDMSKVRDTLERWFYNYPEEEKKELKSRFKKDFDSSFYELFLYELFCKLGYNITIHPDLASSPKKPDFLISKNNLEFYVEAKVVKSKTMEQEAFERKRNELYDNLNKLNTKDFLLNIEHLCFLTQKQPSTKRMIKYIEEELKRIDPDILSEELEKNGIENFPKIEYKNRDVHIIVSPIPVSLSAREEKALPIGIYPAEAFWGGGEESLKNSIEKKAKRYGKLDKPFIICLNSLDIRTSGKIDVDNAIWGTLALSWSTNPESKDEKWIRQLDGVFCDEKGARLKNLTGVLVSKLYPHNVPVANYWLYEHPLSENKMDFNKIGLKFNYINKGKIIDNTGDDIGNILEISKDWLI</sequence>